<dbReference type="InterPro" id="IPR036844">
    <property type="entry name" value="Hint_dom_sf"/>
</dbReference>
<dbReference type="InterPro" id="IPR028992">
    <property type="entry name" value="Hedgehog/Intein_dom"/>
</dbReference>
<reference evidence="2" key="2">
    <citation type="submission" date="2020-09" db="EMBL/GenBank/DDBJ databases">
        <authorList>
            <person name="Sun Q."/>
            <person name="Zhou Y."/>
        </authorList>
    </citation>
    <scope>NUCLEOTIDE SEQUENCE</scope>
    <source>
        <strain evidence="2">CGMCC 1.12919</strain>
    </source>
</reference>
<protein>
    <recommendedName>
        <fullName evidence="1">Hedgehog/Intein (Hint) domain-containing protein</fullName>
    </recommendedName>
</protein>
<comment type="caution">
    <text evidence="2">The sequence shown here is derived from an EMBL/GenBank/DDBJ whole genome shotgun (WGS) entry which is preliminary data.</text>
</comment>
<dbReference type="Gene3D" id="2.170.16.10">
    <property type="entry name" value="Hedgehog/Intein (Hint) domain"/>
    <property type="match status" value="1"/>
</dbReference>
<gene>
    <name evidence="2" type="ORF">GCM10010994_11220</name>
</gene>
<dbReference type="AlphaFoldDB" id="A0A916X985"/>
<evidence type="ECO:0000259" key="1">
    <source>
        <dbReference type="Pfam" id="PF13403"/>
    </source>
</evidence>
<evidence type="ECO:0000313" key="2">
    <source>
        <dbReference type="EMBL" id="GGC54012.1"/>
    </source>
</evidence>
<accession>A0A916X985</accession>
<sequence>MATFTAPVWVLINNNDGTYEFTGTSASTATVTDNDAGSDEIVVGEIVTVTSDGNSADLEVIGTIPGGIIVNVSAENGVYIGTSPLPAGTIFTPSDDPFVVCFAEGTLIATPGGEKAVETLVAGDLVLTLDGSTRSVLWIGRQTIVPLFADPLRSSPIRIAAGAFEENIPTRDLYVSPDHGLMIDGVLIQAGALVNGTSIVRTKPEAAFTYYHIELQDHALVLAEGAPAETFVDNVTRRRFDNYAEYEAQFGPSWARIPELAMPRVKSARQLPRAVRETLAARAAALGFVSAAAA</sequence>
<dbReference type="RefSeq" id="WP_188608164.1">
    <property type="nucleotide sequence ID" value="NZ_BMGG01000002.1"/>
</dbReference>
<feature type="domain" description="Hedgehog/Intein (Hint)" evidence="1">
    <location>
        <begin position="100"/>
        <end position="233"/>
    </location>
</feature>
<evidence type="ECO:0000313" key="3">
    <source>
        <dbReference type="Proteomes" id="UP000637002"/>
    </source>
</evidence>
<dbReference type="Pfam" id="PF13403">
    <property type="entry name" value="Hint_2"/>
    <property type="match status" value="1"/>
</dbReference>
<dbReference type="Proteomes" id="UP000637002">
    <property type="component" value="Unassembled WGS sequence"/>
</dbReference>
<keyword evidence="3" id="KW-1185">Reference proteome</keyword>
<organism evidence="2 3">
    <name type="scientific">Chelatococcus reniformis</name>
    <dbReference type="NCBI Taxonomy" id="1494448"/>
    <lineage>
        <taxon>Bacteria</taxon>
        <taxon>Pseudomonadati</taxon>
        <taxon>Pseudomonadota</taxon>
        <taxon>Alphaproteobacteria</taxon>
        <taxon>Hyphomicrobiales</taxon>
        <taxon>Chelatococcaceae</taxon>
        <taxon>Chelatococcus</taxon>
    </lineage>
</organism>
<dbReference type="SUPFAM" id="SSF51294">
    <property type="entry name" value="Hedgehog/intein (Hint) domain"/>
    <property type="match status" value="1"/>
</dbReference>
<name>A0A916X985_9HYPH</name>
<proteinExistence type="predicted"/>
<dbReference type="EMBL" id="BMGG01000002">
    <property type="protein sequence ID" value="GGC54012.1"/>
    <property type="molecule type" value="Genomic_DNA"/>
</dbReference>
<reference evidence="2" key="1">
    <citation type="journal article" date="2014" name="Int. J. Syst. Evol. Microbiol.">
        <title>Complete genome sequence of Corynebacterium casei LMG S-19264T (=DSM 44701T), isolated from a smear-ripened cheese.</title>
        <authorList>
            <consortium name="US DOE Joint Genome Institute (JGI-PGF)"/>
            <person name="Walter F."/>
            <person name="Albersmeier A."/>
            <person name="Kalinowski J."/>
            <person name="Ruckert C."/>
        </authorList>
    </citation>
    <scope>NUCLEOTIDE SEQUENCE</scope>
    <source>
        <strain evidence="2">CGMCC 1.12919</strain>
    </source>
</reference>